<reference evidence="1 2" key="1">
    <citation type="submission" date="2023-07" db="EMBL/GenBank/DDBJ databases">
        <title>Sorghum-associated microbial communities from plants grown in Nebraska, USA.</title>
        <authorList>
            <person name="Schachtman D."/>
        </authorList>
    </citation>
    <scope>NUCLEOTIDE SEQUENCE [LARGE SCALE GENOMIC DNA]</scope>
    <source>
        <strain evidence="1 2">BE124</strain>
    </source>
</reference>
<sequence>MNTVKQEVKKVEVAKALPTLNKVETTAVDKNPATMAMIAKFIDKTPPTAEERIQRITHFDATSKRYKHLKEKANDLKMFDAGNDKINAKIILKNQAGFEFEVSNSSVIKKVRDTMEEELNILLAEAENEVLNFEI</sequence>
<keyword evidence="2" id="KW-1185">Reference proteome</keyword>
<name>A0ABU1S0G6_9FLAO</name>
<protein>
    <submittedName>
        <fullName evidence="1">Uncharacterized protein</fullName>
    </submittedName>
</protein>
<dbReference type="RefSeq" id="WP_310004971.1">
    <property type="nucleotide sequence ID" value="NZ_JAVDTX010000002.1"/>
</dbReference>
<gene>
    <name evidence="1" type="ORF">J2W95_001214</name>
</gene>
<dbReference type="EMBL" id="JAVDTX010000002">
    <property type="protein sequence ID" value="MDR6844523.1"/>
    <property type="molecule type" value="Genomic_DNA"/>
</dbReference>
<accession>A0ABU1S0G6</accession>
<evidence type="ECO:0000313" key="1">
    <source>
        <dbReference type="EMBL" id="MDR6844523.1"/>
    </source>
</evidence>
<comment type="caution">
    <text evidence="1">The sequence shown here is derived from an EMBL/GenBank/DDBJ whole genome shotgun (WGS) entry which is preliminary data.</text>
</comment>
<organism evidence="1 2">
    <name type="scientific">Flavobacterium granuli</name>
    <dbReference type="NCBI Taxonomy" id="280093"/>
    <lineage>
        <taxon>Bacteria</taxon>
        <taxon>Pseudomonadati</taxon>
        <taxon>Bacteroidota</taxon>
        <taxon>Flavobacteriia</taxon>
        <taxon>Flavobacteriales</taxon>
        <taxon>Flavobacteriaceae</taxon>
        <taxon>Flavobacterium</taxon>
    </lineage>
</organism>
<dbReference type="Proteomes" id="UP001261871">
    <property type="component" value="Unassembled WGS sequence"/>
</dbReference>
<proteinExistence type="predicted"/>
<evidence type="ECO:0000313" key="2">
    <source>
        <dbReference type="Proteomes" id="UP001261871"/>
    </source>
</evidence>